<dbReference type="PANTHER" id="PTHR38846">
    <property type="entry name" value="C3H1-TYPE DOMAIN-CONTAINING PROTEIN"/>
    <property type="match status" value="1"/>
</dbReference>
<proteinExistence type="predicted"/>
<name>A0A4V2K0U2_9APHY</name>
<dbReference type="Proteomes" id="UP000292957">
    <property type="component" value="Unassembled WGS sequence"/>
</dbReference>
<accession>A0A4V2K0U2</accession>
<sequence length="227" mass="26155">MLLLNRGILALRLVPLRESSHCARLHFYPKDVAGKITRATDGIEAKEQVSRNYIHEYFARHSSFDFDPTKCFMKEFRRLAKDVKWKGKRRVKERMELGVAMVHQFNAIWGQDPENLASWQNLCSALGISPPSTIEKCRKTIASLHVNMVDFIDRDNPEQPVERFKNEKELSAYTMRTGRYYHRKLVHDGTLLKCLLRHILNPEASKSRKGRPGKSTSSKTRSGKGDA</sequence>
<dbReference type="OrthoDB" id="6105938at2759"/>
<gene>
    <name evidence="2" type="ORF">BD311DRAFT_755085</name>
</gene>
<dbReference type="AlphaFoldDB" id="A0A4V2K0U2"/>
<feature type="region of interest" description="Disordered" evidence="1">
    <location>
        <begin position="203"/>
        <end position="227"/>
    </location>
</feature>
<evidence type="ECO:0000313" key="2">
    <source>
        <dbReference type="EMBL" id="TBU30263.1"/>
    </source>
</evidence>
<evidence type="ECO:0000256" key="1">
    <source>
        <dbReference type="SAM" id="MobiDB-lite"/>
    </source>
</evidence>
<dbReference type="EMBL" id="ML143407">
    <property type="protein sequence ID" value="TBU30263.1"/>
    <property type="molecule type" value="Genomic_DNA"/>
</dbReference>
<organism evidence="2">
    <name type="scientific">Dichomitus squalens</name>
    <dbReference type="NCBI Taxonomy" id="114155"/>
    <lineage>
        <taxon>Eukaryota</taxon>
        <taxon>Fungi</taxon>
        <taxon>Dikarya</taxon>
        <taxon>Basidiomycota</taxon>
        <taxon>Agaricomycotina</taxon>
        <taxon>Agaricomycetes</taxon>
        <taxon>Polyporales</taxon>
        <taxon>Polyporaceae</taxon>
        <taxon>Dichomitus</taxon>
    </lineage>
</organism>
<dbReference type="PANTHER" id="PTHR38846:SF1">
    <property type="entry name" value="C3H1-TYPE DOMAIN-CONTAINING PROTEIN"/>
    <property type="match status" value="1"/>
</dbReference>
<reference evidence="2" key="1">
    <citation type="submission" date="2019-01" db="EMBL/GenBank/DDBJ databases">
        <title>Draft genome sequences of three monokaryotic isolates of the white-rot basidiomycete fungus Dichomitus squalens.</title>
        <authorList>
            <consortium name="DOE Joint Genome Institute"/>
            <person name="Lopez S.C."/>
            <person name="Andreopoulos B."/>
            <person name="Pangilinan J."/>
            <person name="Lipzen A."/>
            <person name="Riley R."/>
            <person name="Ahrendt S."/>
            <person name="Ng V."/>
            <person name="Barry K."/>
            <person name="Daum C."/>
            <person name="Grigoriev I.V."/>
            <person name="Hilden K.S."/>
            <person name="Makela M.R."/>
            <person name="de Vries R.P."/>
        </authorList>
    </citation>
    <scope>NUCLEOTIDE SEQUENCE [LARGE SCALE GENOMIC DNA]</scope>
    <source>
        <strain evidence="2">OM18370.1</strain>
    </source>
</reference>
<protein>
    <submittedName>
        <fullName evidence="2">Uncharacterized protein</fullName>
    </submittedName>
</protein>